<reference evidence="1 2" key="1">
    <citation type="submission" date="2018-07" db="EMBL/GenBank/DDBJ databases">
        <title>Oceanihabitans testaceum sp. nov., isolated from marine sediment.</title>
        <authorList>
            <person name="Li C.-M."/>
        </authorList>
    </citation>
    <scope>NUCLEOTIDE SEQUENCE [LARGE SCALE GENOMIC DNA]</scope>
    <source>
        <strain evidence="1 2">S9-10</strain>
    </source>
</reference>
<dbReference type="OrthoDB" id="1453516at2"/>
<gene>
    <name evidence="1" type="ORF">DU428_11170</name>
</gene>
<keyword evidence="2" id="KW-1185">Reference proteome</keyword>
<sequence length="143" mass="16443">MRKIVLTIISLIGMNSFSQNLKCSDFKNGTFIVSISEPIQINWKIVREGNNQTELVTKLPQELIDSGYPTDPQYGIINWIDDCNYRLTYDDSKSELSESQKMINDLGGVLTELIRIEENCFYYKSTLKYKDGEQILNGILCKE</sequence>
<protein>
    <submittedName>
        <fullName evidence="1">Uncharacterized protein</fullName>
    </submittedName>
</protein>
<dbReference type="EMBL" id="QPIG01000004">
    <property type="protein sequence ID" value="RCU56898.1"/>
    <property type="molecule type" value="Genomic_DNA"/>
</dbReference>
<evidence type="ECO:0000313" key="1">
    <source>
        <dbReference type="EMBL" id="RCU56898.1"/>
    </source>
</evidence>
<organism evidence="1 2">
    <name type="scientific">Oceanihabitans sediminis</name>
    <dbReference type="NCBI Taxonomy" id="1812012"/>
    <lineage>
        <taxon>Bacteria</taxon>
        <taxon>Pseudomonadati</taxon>
        <taxon>Bacteroidota</taxon>
        <taxon>Flavobacteriia</taxon>
        <taxon>Flavobacteriales</taxon>
        <taxon>Flavobacteriaceae</taxon>
        <taxon>Oceanihabitans</taxon>
    </lineage>
</organism>
<accession>A0A368P2Z2</accession>
<dbReference type="AlphaFoldDB" id="A0A368P2Z2"/>
<name>A0A368P2Z2_9FLAO</name>
<proteinExistence type="predicted"/>
<comment type="caution">
    <text evidence="1">The sequence shown here is derived from an EMBL/GenBank/DDBJ whole genome shotgun (WGS) entry which is preliminary data.</text>
</comment>
<dbReference type="Proteomes" id="UP000252249">
    <property type="component" value="Unassembled WGS sequence"/>
</dbReference>
<evidence type="ECO:0000313" key="2">
    <source>
        <dbReference type="Proteomes" id="UP000252249"/>
    </source>
</evidence>
<dbReference type="RefSeq" id="WP_123796515.1">
    <property type="nucleotide sequence ID" value="NZ_QNRP01000004.1"/>
</dbReference>